<evidence type="ECO:0000313" key="4">
    <source>
        <dbReference type="Proteomes" id="UP000800035"/>
    </source>
</evidence>
<sequence>MTSGPPSSLISSKPNTALPVSYTPSTGAKFDIQSRVELSPVEVQLAQLRAERDHWHSKAIRQRDEIHALKFEVAKQSRTITRLLPGSSKRSLEVEEAYVTKAQELATQNRILTCENAILKFHNKDYNHDLAEENKKLTRENVRLGSRKQGLTVDLARAERTIQQLKKSDRAKGKIVKRDLLLKAVINTHMRGCGGQKGKEDMLMEALALAVERVEELEVAGEEFLDALDDMDDMDSELGDGDGDGEDEDERPGLLGAELRFRGVIEDDAFRDQKTLWGDLLD</sequence>
<feature type="region of interest" description="Disordered" evidence="2">
    <location>
        <begin position="230"/>
        <end position="253"/>
    </location>
</feature>
<gene>
    <name evidence="3" type="ORF">CC80DRAFT_240184</name>
</gene>
<dbReference type="Proteomes" id="UP000800035">
    <property type="component" value="Unassembled WGS sequence"/>
</dbReference>
<feature type="coiled-coil region" evidence="1">
    <location>
        <begin position="127"/>
        <end position="168"/>
    </location>
</feature>
<dbReference type="OrthoDB" id="3782133at2759"/>
<evidence type="ECO:0000256" key="1">
    <source>
        <dbReference type="SAM" id="Coils"/>
    </source>
</evidence>
<protein>
    <submittedName>
        <fullName evidence="3">Uncharacterized protein</fullName>
    </submittedName>
</protein>
<dbReference type="AlphaFoldDB" id="A0A6A5TDJ3"/>
<dbReference type="EMBL" id="ML977026">
    <property type="protein sequence ID" value="KAF1950340.1"/>
    <property type="molecule type" value="Genomic_DNA"/>
</dbReference>
<organism evidence="3 4">
    <name type="scientific">Byssothecium circinans</name>
    <dbReference type="NCBI Taxonomy" id="147558"/>
    <lineage>
        <taxon>Eukaryota</taxon>
        <taxon>Fungi</taxon>
        <taxon>Dikarya</taxon>
        <taxon>Ascomycota</taxon>
        <taxon>Pezizomycotina</taxon>
        <taxon>Dothideomycetes</taxon>
        <taxon>Pleosporomycetidae</taxon>
        <taxon>Pleosporales</taxon>
        <taxon>Massarineae</taxon>
        <taxon>Massarinaceae</taxon>
        <taxon>Byssothecium</taxon>
    </lineage>
</organism>
<feature type="compositionally biased region" description="Acidic residues" evidence="2">
    <location>
        <begin position="230"/>
        <end position="250"/>
    </location>
</feature>
<name>A0A6A5TDJ3_9PLEO</name>
<evidence type="ECO:0000256" key="2">
    <source>
        <dbReference type="SAM" id="MobiDB-lite"/>
    </source>
</evidence>
<evidence type="ECO:0000313" key="3">
    <source>
        <dbReference type="EMBL" id="KAF1950340.1"/>
    </source>
</evidence>
<proteinExistence type="predicted"/>
<accession>A0A6A5TDJ3</accession>
<keyword evidence="4" id="KW-1185">Reference proteome</keyword>
<reference evidence="3" key="1">
    <citation type="journal article" date="2020" name="Stud. Mycol.">
        <title>101 Dothideomycetes genomes: a test case for predicting lifestyles and emergence of pathogens.</title>
        <authorList>
            <person name="Haridas S."/>
            <person name="Albert R."/>
            <person name="Binder M."/>
            <person name="Bloem J."/>
            <person name="Labutti K."/>
            <person name="Salamov A."/>
            <person name="Andreopoulos B."/>
            <person name="Baker S."/>
            <person name="Barry K."/>
            <person name="Bills G."/>
            <person name="Bluhm B."/>
            <person name="Cannon C."/>
            <person name="Castanera R."/>
            <person name="Culley D."/>
            <person name="Daum C."/>
            <person name="Ezra D."/>
            <person name="Gonzalez J."/>
            <person name="Henrissat B."/>
            <person name="Kuo A."/>
            <person name="Liang C."/>
            <person name="Lipzen A."/>
            <person name="Lutzoni F."/>
            <person name="Magnuson J."/>
            <person name="Mondo S."/>
            <person name="Nolan M."/>
            <person name="Ohm R."/>
            <person name="Pangilinan J."/>
            <person name="Park H.-J."/>
            <person name="Ramirez L."/>
            <person name="Alfaro M."/>
            <person name="Sun H."/>
            <person name="Tritt A."/>
            <person name="Yoshinaga Y."/>
            <person name="Zwiers L.-H."/>
            <person name="Turgeon B."/>
            <person name="Goodwin S."/>
            <person name="Spatafora J."/>
            <person name="Crous P."/>
            <person name="Grigoriev I."/>
        </authorList>
    </citation>
    <scope>NUCLEOTIDE SEQUENCE</scope>
    <source>
        <strain evidence="3">CBS 675.92</strain>
    </source>
</reference>
<keyword evidence="1" id="KW-0175">Coiled coil</keyword>